<evidence type="ECO:0000256" key="11">
    <source>
        <dbReference type="ARBA" id="ARBA00023012"/>
    </source>
</evidence>
<comment type="catalytic activity">
    <reaction evidence="1">
        <text>ATP + protein L-histidine = ADP + protein N-phospho-L-histidine.</text>
        <dbReference type="EC" id="2.7.13.3"/>
    </reaction>
</comment>
<dbReference type="InterPro" id="IPR003594">
    <property type="entry name" value="HATPase_dom"/>
</dbReference>
<evidence type="ECO:0000256" key="1">
    <source>
        <dbReference type="ARBA" id="ARBA00000085"/>
    </source>
</evidence>
<feature type="domain" description="Histidine kinase" evidence="13">
    <location>
        <begin position="92"/>
        <end position="310"/>
    </location>
</feature>
<dbReference type="SUPFAM" id="SSF55874">
    <property type="entry name" value="ATPase domain of HSP90 chaperone/DNA topoisomerase II/histidine kinase"/>
    <property type="match status" value="1"/>
</dbReference>
<evidence type="ECO:0000256" key="7">
    <source>
        <dbReference type="ARBA" id="ARBA00022741"/>
    </source>
</evidence>
<dbReference type="InterPro" id="IPR005467">
    <property type="entry name" value="His_kinase_dom"/>
</dbReference>
<dbReference type="PRINTS" id="PR00344">
    <property type="entry name" value="BCTRLSENSOR"/>
</dbReference>
<keyword evidence="4" id="KW-0597">Phosphoprotein</keyword>
<dbReference type="AlphaFoldDB" id="A0A920CX93"/>
<keyword evidence="10" id="KW-1133">Transmembrane helix</keyword>
<dbReference type="GO" id="GO:0016036">
    <property type="term" value="P:cellular response to phosphate starvation"/>
    <property type="evidence" value="ECO:0007669"/>
    <property type="project" value="TreeGrafter"/>
</dbReference>
<dbReference type="Pfam" id="PF02518">
    <property type="entry name" value="HATPase_c"/>
    <property type="match status" value="1"/>
</dbReference>
<dbReference type="EC" id="2.7.13.3" evidence="3"/>
<evidence type="ECO:0000256" key="5">
    <source>
        <dbReference type="ARBA" id="ARBA00022679"/>
    </source>
</evidence>
<keyword evidence="7" id="KW-0547">Nucleotide-binding</keyword>
<dbReference type="EMBL" id="BOSE01000002">
    <property type="protein sequence ID" value="GIP16085.1"/>
    <property type="molecule type" value="Genomic_DNA"/>
</dbReference>
<dbReference type="SMART" id="SM00388">
    <property type="entry name" value="HisKA"/>
    <property type="match status" value="1"/>
</dbReference>
<keyword evidence="11" id="KW-0902">Two-component regulatory system</keyword>
<keyword evidence="9" id="KW-0067">ATP-binding</keyword>
<dbReference type="SUPFAM" id="SSF47384">
    <property type="entry name" value="Homodimeric domain of signal transducing histidine kinase"/>
    <property type="match status" value="1"/>
</dbReference>
<dbReference type="InterPro" id="IPR050351">
    <property type="entry name" value="BphY/WalK/GraS-like"/>
</dbReference>
<organism evidence="14 15">
    <name type="scientific">Paenibacillus montaniterrae</name>
    <dbReference type="NCBI Taxonomy" id="429341"/>
    <lineage>
        <taxon>Bacteria</taxon>
        <taxon>Bacillati</taxon>
        <taxon>Bacillota</taxon>
        <taxon>Bacilli</taxon>
        <taxon>Bacillales</taxon>
        <taxon>Paenibacillaceae</taxon>
        <taxon>Paenibacillus</taxon>
    </lineage>
</organism>
<dbReference type="CDD" id="cd00082">
    <property type="entry name" value="HisKA"/>
    <property type="match status" value="1"/>
</dbReference>
<dbReference type="Gene3D" id="3.30.565.10">
    <property type="entry name" value="Histidine kinase-like ATPase, C-terminal domain"/>
    <property type="match status" value="1"/>
</dbReference>
<gene>
    <name evidence="14" type="ORF">J40TS1_17270</name>
</gene>
<evidence type="ECO:0000256" key="2">
    <source>
        <dbReference type="ARBA" id="ARBA00004370"/>
    </source>
</evidence>
<keyword evidence="5" id="KW-0808">Transferase</keyword>
<evidence type="ECO:0000256" key="6">
    <source>
        <dbReference type="ARBA" id="ARBA00022692"/>
    </source>
</evidence>
<dbReference type="GO" id="GO:0004721">
    <property type="term" value="F:phosphoprotein phosphatase activity"/>
    <property type="evidence" value="ECO:0007669"/>
    <property type="project" value="TreeGrafter"/>
</dbReference>
<dbReference type="Proteomes" id="UP000683139">
    <property type="component" value="Unassembled WGS sequence"/>
</dbReference>
<comment type="caution">
    <text evidence="14">The sequence shown here is derived from an EMBL/GenBank/DDBJ whole genome shotgun (WGS) entry which is preliminary data.</text>
</comment>
<dbReference type="InterPro" id="IPR004358">
    <property type="entry name" value="Sig_transdc_His_kin-like_C"/>
</dbReference>
<dbReference type="Pfam" id="PF00512">
    <property type="entry name" value="HisKA"/>
    <property type="match status" value="1"/>
</dbReference>
<proteinExistence type="predicted"/>
<evidence type="ECO:0000256" key="3">
    <source>
        <dbReference type="ARBA" id="ARBA00012438"/>
    </source>
</evidence>
<dbReference type="RefSeq" id="WP_213514324.1">
    <property type="nucleotide sequence ID" value="NZ_BOSE01000002.1"/>
</dbReference>
<dbReference type="GO" id="GO:0005886">
    <property type="term" value="C:plasma membrane"/>
    <property type="evidence" value="ECO:0007669"/>
    <property type="project" value="TreeGrafter"/>
</dbReference>
<sequence length="311" mass="35892">MELLLIIIIVVLLAIIVLLYASRRKTTRQLNDIVAKLSNIASNKSSEKLLLHTDHETIRRLLNEINRLLDYNQKVIADYARAKISLRKMMSNMSHDMKTPLTVVLGYVEKLKLDRTMSEQERQAVTERLHQKTEGVIALLNQFFELVRLEAEDYRLPMQKVCISELCRKHILEYYELMQAKGLQVEIQIPEHNYYIMGNEDALQRILSNLISNSLRYGSDGGVFGLAVREDGDHIAIDVWDKGKGIDEVHHDRVFERLYTLDDARNPKFQGSGLGLSITKHLTEAMNGSIHLSSAPYEKTMFTCRFRRISY</sequence>
<reference evidence="14" key="1">
    <citation type="submission" date="2021-03" db="EMBL/GenBank/DDBJ databases">
        <title>Antimicrobial resistance genes in bacteria isolated from Japanese honey, and their potential for conferring macrolide and lincosamide resistance in the American foulbrood pathogen Paenibacillus larvae.</title>
        <authorList>
            <person name="Okamoto M."/>
            <person name="Kumagai M."/>
            <person name="Kanamori H."/>
            <person name="Takamatsu D."/>
        </authorList>
    </citation>
    <scope>NUCLEOTIDE SEQUENCE</scope>
    <source>
        <strain evidence="14">J40TS1</strain>
    </source>
</reference>
<dbReference type="InterPro" id="IPR003661">
    <property type="entry name" value="HisK_dim/P_dom"/>
</dbReference>
<accession>A0A920CX93</accession>
<name>A0A920CX93_9BACL</name>
<dbReference type="FunFam" id="3.30.565.10:FF:000013">
    <property type="entry name" value="Two-component sensor histidine kinase"/>
    <property type="match status" value="1"/>
</dbReference>
<dbReference type="GO" id="GO:0005524">
    <property type="term" value="F:ATP binding"/>
    <property type="evidence" value="ECO:0007669"/>
    <property type="project" value="UniProtKB-KW"/>
</dbReference>
<dbReference type="PROSITE" id="PS50109">
    <property type="entry name" value="HIS_KIN"/>
    <property type="match status" value="1"/>
</dbReference>
<evidence type="ECO:0000256" key="9">
    <source>
        <dbReference type="ARBA" id="ARBA00022840"/>
    </source>
</evidence>
<keyword evidence="15" id="KW-1185">Reference proteome</keyword>
<evidence type="ECO:0000256" key="8">
    <source>
        <dbReference type="ARBA" id="ARBA00022777"/>
    </source>
</evidence>
<evidence type="ECO:0000259" key="13">
    <source>
        <dbReference type="PROSITE" id="PS50109"/>
    </source>
</evidence>
<keyword evidence="8 14" id="KW-0418">Kinase</keyword>
<evidence type="ECO:0000313" key="15">
    <source>
        <dbReference type="Proteomes" id="UP000683139"/>
    </source>
</evidence>
<keyword evidence="6" id="KW-0812">Transmembrane</keyword>
<comment type="subcellular location">
    <subcellularLocation>
        <location evidence="2">Membrane</location>
    </subcellularLocation>
</comment>
<evidence type="ECO:0000313" key="14">
    <source>
        <dbReference type="EMBL" id="GIP16085.1"/>
    </source>
</evidence>
<keyword evidence="12" id="KW-0472">Membrane</keyword>
<evidence type="ECO:0000256" key="10">
    <source>
        <dbReference type="ARBA" id="ARBA00022989"/>
    </source>
</evidence>
<dbReference type="PANTHER" id="PTHR45453:SF1">
    <property type="entry name" value="PHOSPHATE REGULON SENSOR PROTEIN PHOR"/>
    <property type="match status" value="1"/>
</dbReference>
<dbReference type="PANTHER" id="PTHR45453">
    <property type="entry name" value="PHOSPHATE REGULON SENSOR PROTEIN PHOR"/>
    <property type="match status" value="1"/>
</dbReference>
<dbReference type="Gene3D" id="1.10.287.130">
    <property type="match status" value="1"/>
</dbReference>
<evidence type="ECO:0000256" key="4">
    <source>
        <dbReference type="ARBA" id="ARBA00022553"/>
    </source>
</evidence>
<protein>
    <recommendedName>
        <fullName evidence="3">histidine kinase</fullName>
        <ecNumber evidence="3">2.7.13.3</ecNumber>
    </recommendedName>
</protein>
<dbReference type="SMART" id="SM00387">
    <property type="entry name" value="HATPase_c"/>
    <property type="match status" value="1"/>
</dbReference>
<dbReference type="InterPro" id="IPR036890">
    <property type="entry name" value="HATPase_C_sf"/>
</dbReference>
<evidence type="ECO:0000256" key="12">
    <source>
        <dbReference type="ARBA" id="ARBA00023136"/>
    </source>
</evidence>
<dbReference type="InterPro" id="IPR036097">
    <property type="entry name" value="HisK_dim/P_sf"/>
</dbReference>
<dbReference type="GO" id="GO:0000155">
    <property type="term" value="F:phosphorelay sensor kinase activity"/>
    <property type="evidence" value="ECO:0007669"/>
    <property type="project" value="InterPro"/>
</dbReference>